<dbReference type="Proteomes" id="UP000003835">
    <property type="component" value="Unassembled WGS sequence"/>
</dbReference>
<gene>
    <name evidence="1" type="ORF">MC7420_6512</name>
</gene>
<sequence length="41" mass="4728">MDLRFTIDDNIYSKPSLTCRGGFMDLRFMIDDNICSKPALI</sequence>
<organism evidence="1 2">
    <name type="scientific">Coleofasciculus chthonoplastes PCC 7420</name>
    <dbReference type="NCBI Taxonomy" id="118168"/>
    <lineage>
        <taxon>Bacteria</taxon>
        <taxon>Bacillati</taxon>
        <taxon>Cyanobacteriota</taxon>
        <taxon>Cyanophyceae</taxon>
        <taxon>Coleofasciculales</taxon>
        <taxon>Coleofasciculaceae</taxon>
        <taxon>Coleofasciculus</taxon>
    </lineage>
</organism>
<accession>B4VQG9</accession>
<evidence type="ECO:0000313" key="2">
    <source>
        <dbReference type="Proteomes" id="UP000003835"/>
    </source>
</evidence>
<keyword evidence="2" id="KW-1185">Reference proteome</keyword>
<evidence type="ECO:0000313" key="1">
    <source>
        <dbReference type="EMBL" id="EDX75857.1"/>
    </source>
</evidence>
<dbReference type="EMBL" id="DS989848">
    <property type="protein sequence ID" value="EDX75857.1"/>
    <property type="molecule type" value="Genomic_DNA"/>
</dbReference>
<dbReference type="HOGENOM" id="CLU_3268526_0_0_3"/>
<dbReference type="AlphaFoldDB" id="B4VQG9"/>
<proteinExistence type="predicted"/>
<dbReference type="STRING" id="118168.MC7420_6512"/>
<reference evidence="1 2" key="1">
    <citation type="submission" date="2008-07" db="EMBL/GenBank/DDBJ databases">
        <authorList>
            <person name="Tandeau de Marsac N."/>
            <person name="Ferriera S."/>
            <person name="Johnson J."/>
            <person name="Kravitz S."/>
            <person name="Beeson K."/>
            <person name="Sutton G."/>
            <person name="Rogers Y.-H."/>
            <person name="Friedman R."/>
            <person name="Frazier M."/>
            <person name="Venter J.C."/>
        </authorList>
    </citation>
    <scope>NUCLEOTIDE SEQUENCE [LARGE SCALE GENOMIC DNA]</scope>
    <source>
        <strain evidence="1 2">PCC 7420</strain>
    </source>
</reference>
<protein>
    <submittedName>
        <fullName evidence="1">Uncharacterized protein</fullName>
    </submittedName>
</protein>
<name>B4VQG9_9CYAN</name>